<protein>
    <submittedName>
        <fullName evidence="2">Uncharacterized protein</fullName>
    </submittedName>
</protein>
<sequence>MFGSEGESFDRERRHYRSHCRTSRKIGA</sequence>
<gene>
    <name evidence="2" type="ORF">NQ318_003013</name>
</gene>
<name>A0AAV8YQH7_9CUCU</name>
<dbReference type="AlphaFoldDB" id="A0AAV8YQH7"/>
<keyword evidence="3" id="KW-1185">Reference proteome</keyword>
<feature type="region of interest" description="Disordered" evidence="1">
    <location>
        <begin position="1"/>
        <end position="28"/>
    </location>
</feature>
<feature type="compositionally biased region" description="Basic residues" evidence="1">
    <location>
        <begin position="14"/>
        <end position="28"/>
    </location>
</feature>
<accession>A0AAV8YQH7</accession>
<comment type="caution">
    <text evidence="2">The sequence shown here is derived from an EMBL/GenBank/DDBJ whole genome shotgun (WGS) entry which is preliminary data.</text>
</comment>
<dbReference type="EMBL" id="JAPWTK010000055">
    <property type="protein sequence ID" value="KAJ8953590.1"/>
    <property type="molecule type" value="Genomic_DNA"/>
</dbReference>
<evidence type="ECO:0000313" key="2">
    <source>
        <dbReference type="EMBL" id="KAJ8953590.1"/>
    </source>
</evidence>
<evidence type="ECO:0000256" key="1">
    <source>
        <dbReference type="SAM" id="MobiDB-lite"/>
    </source>
</evidence>
<evidence type="ECO:0000313" key="3">
    <source>
        <dbReference type="Proteomes" id="UP001162162"/>
    </source>
</evidence>
<organism evidence="2 3">
    <name type="scientific">Aromia moschata</name>
    <dbReference type="NCBI Taxonomy" id="1265417"/>
    <lineage>
        <taxon>Eukaryota</taxon>
        <taxon>Metazoa</taxon>
        <taxon>Ecdysozoa</taxon>
        <taxon>Arthropoda</taxon>
        <taxon>Hexapoda</taxon>
        <taxon>Insecta</taxon>
        <taxon>Pterygota</taxon>
        <taxon>Neoptera</taxon>
        <taxon>Endopterygota</taxon>
        <taxon>Coleoptera</taxon>
        <taxon>Polyphaga</taxon>
        <taxon>Cucujiformia</taxon>
        <taxon>Chrysomeloidea</taxon>
        <taxon>Cerambycidae</taxon>
        <taxon>Cerambycinae</taxon>
        <taxon>Callichromatini</taxon>
        <taxon>Aromia</taxon>
    </lineage>
</organism>
<reference evidence="2" key="1">
    <citation type="journal article" date="2023" name="Insect Mol. Biol.">
        <title>Genome sequencing provides insights into the evolution of gene families encoding plant cell wall-degrading enzymes in longhorned beetles.</title>
        <authorList>
            <person name="Shin N.R."/>
            <person name="Okamura Y."/>
            <person name="Kirsch R."/>
            <person name="Pauchet Y."/>
        </authorList>
    </citation>
    <scope>NUCLEOTIDE SEQUENCE</scope>
    <source>
        <strain evidence="2">AMC_N1</strain>
    </source>
</reference>
<dbReference type="Proteomes" id="UP001162162">
    <property type="component" value="Unassembled WGS sequence"/>
</dbReference>
<proteinExistence type="predicted"/>